<evidence type="ECO:0000313" key="1">
    <source>
        <dbReference type="EMBL" id="VYU20031.1"/>
    </source>
</evidence>
<protein>
    <recommendedName>
        <fullName evidence="2">HNH endonuclease</fullName>
    </recommendedName>
</protein>
<dbReference type="EMBL" id="CACRUQ010000013">
    <property type="protein sequence ID" value="VYU20031.1"/>
    <property type="molecule type" value="Genomic_DNA"/>
</dbReference>
<organism evidence="1">
    <name type="scientific">[Ruminococcus] torques</name>
    <dbReference type="NCBI Taxonomy" id="33039"/>
    <lineage>
        <taxon>Bacteria</taxon>
        <taxon>Bacillati</taxon>
        <taxon>Bacillota</taxon>
        <taxon>Clostridia</taxon>
        <taxon>Lachnospirales</taxon>
        <taxon>Lachnospiraceae</taxon>
        <taxon>Mediterraneibacter</taxon>
    </lineage>
</organism>
<accession>A0A6N3CZS6</accession>
<reference evidence="1" key="1">
    <citation type="submission" date="2019-11" db="EMBL/GenBank/DDBJ databases">
        <authorList>
            <person name="Feng L."/>
        </authorList>
    </citation>
    <scope>NUCLEOTIDE SEQUENCE</scope>
    <source>
        <strain evidence="1">RtorquesLFYP15</strain>
    </source>
</reference>
<proteinExistence type="predicted"/>
<sequence>MIKLTPIKNDDKKIFHEIASNKKIKNKHCALCREDKSACDTCCYGNRGKMLGIEAFVFKRYDLYLNCKNYLEKINQENVMDEETELLIRDSYKSSKVFASVKKRIQDNLPLAVKGKCPFCMISEPNTLEHYFPEAKYPEYIIFAPNLVPCCSKCNTNKGDIVTVNGERQFLHFYFDEIPTEQYLYADIDMQDGIPVITFTIRLDESKMINRIIKNHYHRLKLIERYMVQCNSLISTLRSEFSFMLQSGQEADACINIVVCKINALRSTRGNNDWEACLLEACIKNRETFEQIVYSSI</sequence>
<gene>
    <name evidence="1" type="ORF">RTLFYP15_01739</name>
</gene>
<dbReference type="Gene3D" id="1.10.30.50">
    <property type="match status" value="1"/>
</dbReference>
<dbReference type="RefSeq" id="WP_412346519.1">
    <property type="nucleotide sequence ID" value="NZ_CACRUQ010000013.1"/>
</dbReference>
<dbReference type="AlphaFoldDB" id="A0A6N3CZS6"/>
<name>A0A6N3CZS6_9FIRM</name>
<evidence type="ECO:0008006" key="2">
    <source>
        <dbReference type="Google" id="ProtNLM"/>
    </source>
</evidence>